<evidence type="ECO:0000313" key="5">
    <source>
        <dbReference type="Proteomes" id="UP001501710"/>
    </source>
</evidence>
<sequence>MTARKTAILKCEERFVAIDSRIPVGEPPPPGTLPSRMFAQVVRPDRFGDPMDALQIEEVPVPEPGPGEVLVAVMAAGINFNNVWAARGVPIDVIAERRRKGEPWDFHVGGSDASGVVHAVGDGVRTVAVGDRVVVHPGHWDPDDPQVKCGSARSATWTATTSRTGASHRTGTTPPDTARG</sequence>
<dbReference type="Pfam" id="PF08240">
    <property type="entry name" value="ADH_N"/>
    <property type="match status" value="1"/>
</dbReference>
<organism evidence="4 5">
    <name type="scientific">Actinomadura meridiana</name>
    <dbReference type="NCBI Taxonomy" id="559626"/>
    <lineage>
        <taxon>Bacteria</taxon>
        <taxon>Bacillati</taxon>
        <taxon>Actinomycetota</taxon>
        <taxon>Actinomycetes</taxon>
        <taxon>Streptosporangiales</taxon>
        <taxon>Thermomonosporaceae</taxon>
        <taxon>Actinomadura</taxon>
    </lineage>
</organism>
<evidence type="ECO:0000256" key="1">
    <source>
        <dbReference type="ARBA" id="ARBA00022857"/>
    </source>
</evidence>
<feature type="compositionally biased region" description="Polar residues" evidence="2">
    <location>
        <begin position="169"/>
        <end position="180"/>
    </location>
</feature>
<evidence type="ECO:0000256" key="2">
    <source>
        <dbReference type="SAM" id="MobiDB-lite"/>
    </source>
</evidence>
<accession>A0ABP8CAL1</accession>
<evidence type="ECO:0000313" key="4">
    <source>
        <dbReference type="EMBL" id="GAA4236549.1"/>
    </source>
</evidence>
<proteinExistence type="predicted"/>
<protein>
    <recommendedName>
        <fullName evidence="3">Alcohol dehydrogenase-like N-terminal domain-containing protein</fullName>
    </recommendedName>
</protein>
<keyword evidence="5" id="KW-1185">Reference proteome</keyword>
<dbReference type="Proteomes" id="UP001501710">
    <property type="component" value="Unassembled WGS sequence"/>
</dbReference>
<feature type="domain" description="Alcohol dehydrogenase-like N-terminal" evidence="3">
    <location>
        <begin position="65"/>
        <end position="155"/>
    </location>
</feature>
<dbReference type="InterPro" id="IPR013154">
    <property type="entry name" value="ADH-like_N"/>
</dbReference>
<feature type="compositionally biased region" description="Low complexity" evidence="2">
    <location>
        <begin position="150"/>
        <end position="167"/>
    </location>
</feature>
<name>A0ABP8CAL1_9ACTN</name>
<comment type="caution">
    <text evidence="4">The sequence shown here is derived from an EMBL/GenBank/DDBJ whole genome shotgun (WGS) entry which is preliminary data.</text>
</comment>
<dbReference type="SUPFAM" id="SSF50129">
    <property type="entry name" value="GroES-like"/>
    <property type="match status" value="1"/>
</dbReference>
<evidence type="ECO:0000259" key="3">
    <source>
        <dbReference type="Pfam" id="PF08240"/>
    </source>
</evidence>
<dbReference type="PANTHER" id="PTHR44154:SF1">
    <property type="entry name" value="QUINONE OXIDOREDUCTASE"/>
    <property type="match status" value="1"/>
</dbReference>
<reference evidence="5" key="1">
    <citation type="journal article" date="2019" name="Int. J. Syst. Evol. Microbiol.">
        <title>The Global Catalogue of Microorganisms (GCM) 10K type strain sequencing project: providing services to taxonomists for standard genome sequencing and annotation.</title>
        <authorList>
            <consortium name="The Broad Institute Genomics Platform"/>
            <consortium name="The Broad Institute Genome Sequencing Center for Infectious Disease"/>
            <person name="Wu L."/>
            <person name="Ma J."/>
        </authorList>
    </citation>
    <scope>NUCLEOTIDE SEQUENCE [LARGE SCALE GENOMIC DNA]</scope>
    <source>
        <strain evidence="5">JCM 17440</strain>
    </source>
</reference>
<dbReference type="InterPro" id="IPR011032">
    <property type="entry name" value="GroES-like_sf"/>
</dbReference>
<gene>
    <name evidence="4" type="ORF">GCM10022254_46450</name>
</gene>
<feature type="region of interest" description="Disordered" evidence="2">
    <location>
        <begin position="139"/>
        <end position="180"/>
    </location>
</feature>
<dbReference type="EMBL" id="BAABAS010000015">
    <property type="protein sequence ID" value="GAA4236549.1"/>
    <property type="molecule type" value="Genomic_DNA"/>
</dbReference>
<keyword evidence="1" id="KW-0521">NADP</keyword>
<dbReference type="PANTHER" id="PTHR44154">
    <property type="entry name" value="QUINONE OXIDOREDUCTASE"/>
    <property type="match status" value="1"/>
</dbReference>
<dbReference type="InterPro" id="IPR051603">
    <property type="entry name" value="Zinc-ADH_QOR/CCCR"/>
</dbReference>
<dbReference type="Gene3D" id="3.90.180.10">
    <property type="entry name" value="Medium-chain alcohol dehydrogenases, catalytic domain"/>
    <property type="match status" value="1"/>
</dbReference>